<dbReference type="EC" id="2.7.4.9" evidence="8"/>
<dbReference type="SUPFAM" id="SSF52540">
    <property type="entry name" value="P-loop containing nucleoside triphosphate hydrolases"/>
    <property type="match status" value="1"/>
</dbReference>
<evidence type="ECO:0000256" key="5">
    <source>
        <dbReference type="ARBA" id="ARBA00022777"/>
    </source>
</evidence>
<keyword evidence="5 8" id="KW-0418">Kinase</keyword>
<evidence type="ECO:0000256" key="6">
    <source>
        <dbReference type="ARBA" id="ARBA00022840"/>
    </source>
</evidence>
<evidence type="ECO:0000259" key="9">
    <source>
        <dbReference type="Pfam" id="PF02223"/>
    </source>
</evidence>
<dbReference type="InterPro" id="IPR039430">
    <property type="entry name" value="Thymidylate_kin-like_dom"/>
</dbReference>
<name>A0A7C4HDV7_STAMA</name>
<evidence type="ECO:0000313" key="10">
    <source>
        <dbReference type="EMBL" id="HGM58764.1"/>
    </source>
</evidence>
<dbReference type="GO" id="GO:0004798">
    <property type="term" value="F:dTMP kinase activity"/>
    <property type="evidence" value="ECO:0007669"/>
    <property type="project" value="UniProtKB-UniRule"/>
</dbReference>
<comment type="similarity">
    <text evidence="1 8">Belongs to the thymidylate kinase family.</text>
</comment>
<dbReference type="PANTHER" id="PTHR10344:SF4">
    <property type="entry name" value="UMP-CMP KINASE 2, MITOCHONDRIAL"/>
    <property type="match status" value="1"/>
</dbReference>
<gene>
    <name evidence="8 10" type="primary">tmk</name>
    <name evidence="11" type="ORF">ENU09_03410</name>
    <name evidence="10" type="ORF">ENU14_04175</name>
</gene>
<dbReference type="GO" id="GO:0006235">
    <property type="term" value="P:dTTP biosynthetic process"/>
    <property type="evidence" value="ECO:0007669"/>
    <property type="project" value="UniProtKB-UniRule"/>
</dbReference>
<keyword evidence="4 8" id="KW-0547">Nucleotide-binding</keyword>
<dbReference type="GO" id="GO:0005737">
    <property type="term" value="C:cytoplasm"/>
    <property type="evidence" value="ECO:0007669"/>
    <property type="project" value="TreeGrafter"/>
</dbReference>
<keyword evidence="3 8" id="KW-0545">Nucleotide biosynthesis</keyword>
<dbReference type="EMBL" id="DTBE01000088">
    <property type="protein sequence ID" value="HGQ59744.1"/>
    <property type="molecule type" value="Genomic_DNA"/>
</dbReference>
<sequence length="207" mass="24160">MLKSKNNRGFFLVLEGIDGSGKTTIANMLIKDLSNMGFKVHYTYEPWISLYVKVLKEEYSDFRDAYLDALTYACDRLIHLKKDVLKMLSDGYIVISDRYYYSSVAYQSSQNAPFEWVLTINSVFPEPDLAILLDVEPEIGLRRKTGFKSRFPEYENIDFLVKVRENYMKLVRMGKLVLINANASIENVYREVFELFMKKYKAMVGEE</sequence>
<dbReference type="InterPro" id="IPR018094">
    <property type="entry name" value="Thymidylate_kinase"/>
</dbReference>
<evidence type="ECO:0000256" key="2">
    <source>
        <dbReference type="ARBA" id="ARBA00022679"/>
    </source>
</evidence>
<dbReference type="InterPro" id="IPR018095">
    <property type="entry name" value="Thymidylate_kin_CS"/>
</dbReference>
<feature type="domain" description="Thymidylate kinase-like" evidence="9">
    <location>
        <begin position="14"/>
        <end position="191"/>
    </location>
</feature>
<dbReference type="GO" id="GO:0006233">
    <property type="term" value="P:dTDP biosynthetic process"/>
    <property type="evidence" value="ECO:0007669"/>
    <property type="project" value="InterPro"/>
</dbReference>
<dbReference type="PROSITE" id="PS01331">
    <property type="entry name" value="THYMIDYLATE_KINASE"/>
    <property type="match status" value="1"/>
</dbReference>
<evidence type="ECO:0000313" key="11">
    <source>
        <dbReference type="EMBL" id="HGQ59744.1"/>
    </source>
</evidence>
<evidence type="ECO:0000256" key="7">
    <source>
        <dbReference type="ARBA" id="ARBA00048743"/>
    </source>
</evidence>
<keyword evidence="2 8" id="KW-0808">Transferase</keyword>
<dbReference type="HAMAP" id="MF_00165">
    <property type="entry name" value="Thymidylate_kinase"/>
    <property type="match status" value="1"/>
</dbReference>
<comment type="caution">
    <text evidence="10">The sequence shown here is derived from an EMBL/GenBank/DDBJ whole genome shotgun (WGS) entry which is preliminary data.</text>
</comment>
<dbReference type="AlphaFoldDB" id="A0A7C4HDV7"/>
<feature type="binding site" evidence="8">
    <location>
        <begin position="16"/>
        <end position="23"/>
    </location>
    <ligand>
        <name>ATP</name>
        <dbReference type="ChEBI" id="CHEBI:30616"/>
    </ligand>
</feature>
<evidence type="ECO:0000256" key="4">
    <source>
        <dbReference type="ARBA" id="ARBA00022741"/>
    </source>
</evidence>
<dbReference type="GO" id="GO:0006227">
    <property type="term" value="P:dUDP biosynthetic process"/>
    <property type="evidence" value="ECO:0007669"/>
    <property type="project" value="TreeGrafter"/>
</dbReference>
<dbReference type="GO" id="GO:0005524">
    <property type="term" value="F:ATP binding"/>
    <property type="evidence" value="ECO:0007669"/>
    <property type="project" value="UniProtKB-UniRule"/>
</dbReference>
<dbReference type="Pfam" id="PF02223">
    <property type="entry name" value="Thymidylate_kin"/>
    <property type="match status" value="1"/>
</dbReference>
<dbReference type="NCBIfam" id="TIGR00041">
    <property type="entry name" value="DTMP_kinase"/>
    <property type="match status" value="1"/>
</dbReference>
<comment type="catalytic activity">
    <reaction evidence="7 8">
        <text>dTMP + ATP = dTDP + ADP</text>
        <dbReference type="Rhea" id="RHEA:13517"/>
        <dbReference type="ChEBI" id="CHEBI:30616"/>
        <dbReference type="ChEBI" id="CHEBI:58369"/>
        <dbReference type="ChEBI" id="CHEBI:63528"/>
        <dbReference type="ChEBI" id="CHEBI:456216"/>
        <dbReference type="EC" id="2.7.4.9"/>
    </reaction>
</comment>
<evidence type="ECO:0000256" key="3">
    <source>
        <dbReference type="ARBA" id="ARBA00022727"/>
    </source>
</evidence>
<dbReference type="PANTHER" id="PTHR10344">
    <property type="entry name" value="THYMIDYLATE KINASE"/>
    <property type="match status" value="1"/>
</dbReference>
<organism evidence="10">
    <name type="scientific">Staphylothermus marinus</name>
    <dbReference type="NCBI Taxonomy" id="2280"/>
    <lineage>
        <taxon>Archaea</taxon>
        <taxon>Thermoproteota</taxon>
        <taxon>Thermoprotei</taxon>
        <taxon>Desulfurococcales</taxon>
        <taxon>Desulfurococcaceae</taxon>
        <taxon>Staphylothermus</taxon>
    </lineage>
</organism>
<protein>
    <recommendedName>
        <fullName evidence="8">Probable thymidylate kinase</fullName>
        <ecNumber evidence="8">2.7.4.9</ecNumber>
    </recommendedName>
    <alternativeName>
        <fullName evidence="8">dTMP kinase</fullName>
    </alternativeName>
</protein>
<evidence type="ECO:0000256" key="1">
    <source>
        <dbReference type="ARBA" id="ARBA00009776"/>
    </source>
</evidence>
<dbReference type="CDD" id="cd01672">
    <property type="entry name" value="TMPK"/>
    <property type="match status" value="1"/>
</dbReference>
<dbReference type="EMBL" id="DTBJ01000031">
    <property type="protein sequence ID" value="HGM58764.1"/>
    <property type="molecule type" value="Genomic_DNA"/>
</dbReference>
<accession>A0A7C4HDV7</accession>
<keyword evidence="6 8" id="KW-0067">ATP-binding</keyword>
<dbReference type="Gene3D" id="3.40.50.300">
    <property type="entry name" value="P-loop containing nucleotide triphosphate hydrolases"/>
    <property type="match status" value="1"/>
</dbReference>
<dbReference type="InterPro" id="IPR027417">
    <property type="entry name" value="P-loop_NTPase"/>
</dbReference>
<proteinExistence type="inferred from homology"/>
<reference evidence="10" key="1">
    <citation type="journal article" date="2020" name="mSystems">
        <title>Genome- and Community-Level Interaction Insights into Carbon Utilization and Element Cycling Functions of Hydrothermarchaeota in Hydrothermal Sediment.</title>
        <authorList>
            <person name="Zhou Z."/>
            <person name="Liu Y."/>
            <person name="Xu W."/>
            <person name="Pan J."/>
            <person name="Luo Z.H."/>
            <person name="Li M."/>
        </authorList>
    </citation>
    <scope>NUCLEOTIDE SEQUENCE [LARGE SCALE GENOMIC DNA]</scope>
    <source>
        <strain evidence="11">SpSt-638</strain>
        <strain evidence="10">SpSt-642</strain>
    </source>
</reference>
<evidence type="ECO:0000256" key="8">
    <source>
        <dbReference type="HAMAP-Rule" id="MF_00165"/>
    </source>
</evidence>